<reference evidence="2 3" key="1">
    <citation type="submission" date="2015-08" db="EMBL/GenBank/DDBJ databases">
        <title>Genome sequence of Streptococcus phocae subsp. phocae ATCC 51973T isolated from liver specimen obtained from seal.</title>
        <authorList>
            <person name="Avendano-Herrera R."/>
        </authorList>
    </citation>
    <scope>NUCLEOTIDE SEQUENCE [LARGE SCALE GENOMIC DNA]</scope>
    <source>
        <strain evidence="2 3">ATCC 51973</strain>
    </source>
</reference>
<dbReference type="AlphaFoldDB" id="A0A0P6SKQ2"/>
<accession>A0A0P6SKQ2</accession>
<protein>
    <submittedName>
        <fullName evidence="2">Uncharacterized protein</fullName>
    </submittedName>
</protein>
<evidence type="ECO:0000256" key="1">
    <source>
        <dbReference type="SAM" id="Phobius"/>
    </source>
</evidence>
<dbReference type="Proteomes" id="UP000049578">
    <property type="component" value="Unassembled WGS sequence"/>
</dbReference>
<evidence type="ECO:0000313" key="3">
    <source>
        <dbReference type="Proteomes" id="UP000049578"/>
    </source>
</evidence>
<proteinExistence type="predicted"/>
<organism evidence="2 3">
    <name type="scientific">Streptococcus phocae</name>
    <dbReference type="NCBI Taxonomy" id="119224"/>
    <lineage>
        <taxon>Bacteria</taxon>
        <taxon>Bacillati</taxon>
        <taxon>Bacillota</taxon>
        <taxon>Bacilli</taxon>
        <taxon>Lactobacillales</taxon>
        <taxon>Streptococcaceae</taxon>
        <taxon>Streptococcus</taxon>
    </lineage>
</organism>
<feature type="transmembrane region" description="Helical" evidence="1">
    <location>
        <begin position="31"/>
        <end position="64"/>
    </location>
</feature>
<keyword evidence="1" id="KW-1133">Transmembrane helix</keyword>
<evidence type="ECO:0000313" key="2">
    <source>
        <dbReference type="EMBL" id="KPJ23023.1"/>
    </source>
</evidence>
<name>A0A0P6SKQ2_9STRE</name>
<dbReference type="EMBL" id="LHQM01000005">
    <property type="protein sequence ID" value="KPJ23023.1"/>
    <property type="molecule type" value="Genomic_DNA"/>
</dbReference>
<sequence>MKIIILLPSLLLFLLEWFIIRHTSIKSYVPILITFLIGLPIGLFYGLHLVAFPMFVVLIACLLCKIEDEVKKYFNRKGMTEEEKAMLKDL</sequence>
<dbReference type="RefSeq" id="WP_054278154.1">
    <property type="nucleotide sequence ID" value="NZ_LHQM01000005.1"/>
</dbReference>
<keyword evidence="3" id="KW-1185">Reference proteome</keyword>
<keyword evidence="1" id="KW-0472">Membrane</keyword>
<keyword evidence="1" id="KW-0812">Transmembrane</keyword>
<comment type="caution">
    <text evidence="2">The sequence shown here is derived from an EMBL/GenBank/DDBJ whole genome shotgun (WGS) entry which is preliminary data.</text>
</comment>
<gene>
    <name evidence="2" type="ORF">AKK44_01165</name>
</gene>
<dbReference type="PATRIC" id="fig|119224.3.peg.1358"/>